<feature type="non-terminal residue" evidence="2">
    <location>
        <position position="80"/>
    </location>
</feature>
<name>W1VAR3_9ACTO</name>
<protein>
    <submittedName>
        <fullName evidence="2">Uncharacterized protein</fullName>
    </submittedName>
</protein>
<feature type="region of interest" description="Disordered" evidence="1">
    <location>
        <begin position="1"/>
        <end position="22"/>
    </location>
</feature>
<organism evidence="2 3">
    <name type="scientific">Actinomyces urogenitalis DORA_12</name>
    <dbReference type="NCBI Taxonomy" id="1403939"/>
    <lineage>
        <taxon>Bacteria</taxon>
        <taxon>Bacillati</taxon>
        <taxon>Actinomycetota</taxon>
        <taxon>Actinomycetes</taxon>
        <taxon>Actinomycetales</taxon>
        <taxon>Actinomycetaceae</taxon>
        <taxon>Actinomyces</taxon>
    </lineage>
</organism>
<evidence type="ECO:0000256" key="1">
    <source>
        <dbReference type="SAM" id="MobiDB-lite"/>
    </source>
</evidence>
<gene>
    <name evidence="2" type="ORF">Q605_AUC00895G0002</name>
</gene>
<dbReference type="AlphaFoldDB" id="W1VAR3"/>
<evidence type="ECO:0000313" key="2">
    <source>
        <dbReference type="EMBL" id="ETJ03062.1"/>
    </source>
</evidence>
<evidence type="ECO:0000313" key="3">
    <source>
        <dbReference type="Proteomes" id="UP000018852"/>
    </source>
</evidence>
<dbReference type="Proteomes" id="UP000018852">
    <property type="component" value="Unassembled WGS sequence"/>
</dbReference>
<reference evidence="2 3" key="1">
    <citation type="submission" date="2013-12" db="EMBL/GenBank/DDBJ databases">
        <title>A Varibaculum cambriense genome reconstructed from a premature infant gut community with otherwise low bacterial novelty that shifts toward anaerobic metabolism during the third week of life.</title>
        <authorList>
            <person name="Brown C.T."/>
            <person name="Sharon I."/>
            <person name="Thomas B.C."/>
            <person name="Castelle C.J."/>
            <person name="Morowitz M.J."/>
            <person name="Banfield J.F."/>
        </authorList>
    </citation>
    <scope>NUCLEOTIDE SEQUENCE [LARGE SCALE GENOMIC DNA]</scope>
    <source>
        <strain evidence="3">DORA_12</strain>
    </source>
</reference>
<comment type="caution">
    <text evidence="2">The sequence shown here is derived from an EMBL/GenBank/DDBJ whole genome shotgun (WGS) entry which is preliminary data.</text>
</comment>
<accession>W1VAR3</accession>
<proteinExistence type="predicted"/>
<sequence length="80" mass="8720">MDAVNRPAESLGSRRISDNHLDLVREHPRLGVITHERARAQSRGQRRTDGVPADAARGTHHQNPATGRHGLGTNEAPRCG</sequence>
<dbReference type="EMBL" id="AZLV01000895">
    <property type="protein sequence ID" value="ETJ03062.1"/>
    <property type="molecule type" value="Genomic_DNA"/>
</dbReference>
<feature type="region of interest" description="Disordered" evidence="1">
    <location>
        <begin position="35"/>
        <end position="80"/>
    </location>
</feature>